<dbReference type="Pfam" id="PF00664">
    <property type="entry name" value="ABC_membrane"/>
    <property type="match status" value="1"/>
</dbReference>
<dbReference type="CDD" id="cd07346">
    <property type="entry name" value="ABC_6TM_exporters"/>
    <property type="match status" value="1"/>
</dbReference>
<keyword evidence="7 13" id="KW-0067">ATP-binding</keyword>
<dbReference type="PANTHER" id="PTHR43394">
    <property type="entry name" value="ATP-DEPENDENT PERMEASE MDL1, MITOCHONDRIAL"/>
    <property type="match status" value="1"/>
</dbReference>
<evidence type="ECO:0000256" key="9">
    <source>
        <dbReference type="ARBA" id="ARBA00023136"/>
    </source>
</evidence>
<keyword evidence="6" id="KW-0547">Nucleotide-binding</keyword>
<keyword evidence="4" id="KW-0997">Cell inner membrane</keyword>
<dbReference type="PROSITE" id="PS50893">
    <property type="entry name" value="ABC_TRANSPORTER_2"/>
    <property type="match status" value="1"/>
</dbReference>
<sequence>MPTATGAETWRAVRALLRPRIGLAVLALLVVTAATAAGIIIAPVLGHLIDLVTDQRPSSALTWPIVLLAVLAAVQAVATAYGLMLVARVSEGMLATLRERFVARVLRLPLERVEAAGSGDLTSRVTNDVSVVAEGAREALPALARSGLAILLTLGGLAVLDWRFLLAALLAAPIQWWTVRWYRRDAVPLYRRQRIAEGERQQQLIDTVGGADTVRAFRLGDDHLERVRGRSRAAVDLILEGSRLSTRFFGRLNVAEYVGLTAVLVVGFFLVRAETVTIGTAAAAALYFHNLFTPINTALSLVDEAQKATASLARLVGVADLADPDEPAAADGPLGAGAGATGFGEEADGSVRLDGVRHAYVEGHDVLRDVTLTVPASTTVALVGASGAGKTTLAKLIAGIHRPTAGAVVVGGADPAASAPGAGTPRSVVLVTQEVHVFAGPLADDLRLASPDADDAALLTALETVGARGWVEGLPEGLATVVGDGGHRLTATQSQQLALARLVLADPPVAILDEATAEAGSAGARVLETAAAGALAGRTAIVVAHRLTQAAIADQVVLLDAGQIAETGTHDDLSAADGPYAALWTAWSDTRVRPSPHQ</sequence>
<dbReference type="SUPFAM" id="SSF52540">
    <property type="entry name" value="P-loop containing nucleoside triphosphate hydrolases"/>
    <property type="match status" value="1"/>
</dbReference>
<dbReference type="GO" id="GO:0016887">
    <property type="term" value="F:ATP hydrolysis activity"/>
    <property type="evidence" value="ECO:0007669"/>
    <property type="project" value="InterPro"/>
</dbReference>
<dbReference type="FunFam" id="3.40.50.300:FF:001001">
    <property type="entry name" value="Multidrug ABC transporter ATP-binding protein"/>
    <property type="match status" value="1"/>
</dbReference>
<keyword evidence="9 10" id="KW-0472">Membrane</keyword>
<name>A0A937RH41_9ACTN</name>
<keyword evidence="3" id="KW-1003">Cell membrane</keyword>
<gene>
    <name evidence="13" type="ORF">I7412_23155</name>
</gene>
<evidence type="ECO:0000256" key="5">
    <source>
        <dbReference type="ARBA" id="ARBA00022692"/>
    </source>
</evidence>
<reference evidence="13" key="1">
    <citation type="submission" date="2020-12" db="EMBL/GenBank/DDBJ databases">
        <title>Genomic characterization of non-nitrogen-fixing Frankia strains.</title>
        <authorList>
            <person name="Carlos-Shanley C."/>
            <person name="Guerra T."/>
            <person name="Hahn D."/>
        </authorList>
    </citation>
    <scope>NUCLEOTIDE SEQUENCE</scope>
    <source>
        <strain evidence="13">CN6</strain>
    </source>
</reference>
<dbReference type="GO" id="GO:0005886">
    <property type="term" value="C:plasma membrane"/>
    <property type="evidence" value="ECO:0007669"/>
    <property type="project" value="UniProtKB-SubCell"/>
</dbReference>
<dbReference type="GO" id="GO:0015421">
    <property type="term" value="F:ABC-type oligopeptide transporter activity"/>
    <property type="evidence" value="ECO:0007669"/>
    <property type="project" value="TreeGrafter"/>
</dbReference>
<dbReference type="InterPro" id="IPR027417">
    <property type="entry name" value="P-loop_NTPase"/>
</dbReference>
<dbReference type="EMBL" id="JAEACQ010000240">
    <property type="protein sequence ID" value="MBL7630012.1"/>
    <property type="molecule type" value="Genomic_DNA"/>
</dbReference>
<dbReference type="Gene3D" id="3.40.50.300">
    <property type="entry name" value="P-loop containing nucleotide triphosphate hydrolases"/>
    <property type="match status" value="1"/>
</dbReference>
<protein>
    <submittedName>
        <fullName evidence="13">ABC transporter ATP-binding protein</fullName>
    </submittedName>
</protein>
<keyword evidence="8 10" id="KW-1133">Transmembrane helix</keyword>
<dbReference type="InterPro" id="IPR036640">
    <property type="entry name" value="ABC1_TM_sf"/>
</dbReference>
<dbReference type="AlphaFoldDB" id="A0A937RH41"/>
<dbReference type="PANTHER" id="PTHR43394:SF1">
    <property type="entry name" value="ATP-BINDING CASSETTE SUB-FAMILY B MEMBER 10, MITOCHONDRIAL"/>
    <property type="match status" value="1"/>
</dbReference>
<dbReference type="InterPro" id="IPR003439">
    <property type="entry name" value="ABC_transporter-like_ATP-bd"/>
</dbReference>
<evidence type="ECO:0000256" key="6">
    <source>
        <dbReference type="ARBA" id="ARBA00022741"/>
    </source>
</evidence>
<evidence type="ECO:0000256" key="10">
    <source>
        <dbReference type="SAM" id="Phobius"/>
    </source>
</evidence>
<evidence type="ECO:0000256" key="4">
    <source>
        <dbReference type="ARBA" id="ARBA00022519"/>
    </source>
</evidence>
<comment type="subcellular location">
    <subcellularLocation>
        <location evidence="1">Cell membrane</location>
        <topology evidence="1">Multi-pass membrane protein</topology>
    </subcellularLocation>
</comment>
<proteinExistence type="predicted"/>
<evidence type="ECO:0000256" key="7">
    <source>
        <dbReference type="ARBA" id="ARBA00022840"/>
    </source>
</evidence>
<dbReference type="SMART" id="SM00382">
    <property type="entry name" value="AAA"/>
    <property type="match status" value="1"/>
</dbReference>
<evidence type="ECO:0000313" key="13">
    <source>
        <dbReference type="EMBL" id="MBL7630012.1"/>
    </source>
</evidence>
<dbReference type="InterPro" id="IPR039421">
    <property type="entry name" value="Type_1_exporter"/>
</dbReference>
<evidence type="ECO:0000256" key="3">
    <source>
        <dbReference type="ARBA" id="ARBA00022475"/>
    </source>
</evidence>
<keyword evidence="5 10" id="KW-0812">Transmembrane</keyword>
<dbReference type="GO" id="GO:0005524">
    <property type="term" value="F:ATP binding"/>
    <property type="evidence" value="ECO:0007669"/>
    <property type="project" value="UniProtKB-KW"/>
</dbReference>
<keyword evidence="14" id="KW-1185">Reference proteome</keyword>
<evidence type="ECO:0000256" key="1">
    <source>
        <dbReference type="ARBA" id="ARBA00004651"/>
    </source>
</evidence>
<evidence type="ECO:0000256" key="2">
    <source>
        <dbReference type="ARBA" id="ARBA00022448"/>
    </source>
</evidence>
<dbReference type="Pfam" id="PF00005">
    <property type="entry name" value="ABC_tran"/>
    <property type="match status" value="1"/>
</dbReference>
<evidence type="ECO:0000313" key="14">
    <source>
        <dbReference type="Proteomes" id="UP000604475"/>
    </source>
</evidence>
<accession>A0A937RH41</accession>
<dbReference type="PROSITE" id="PS50929">
    <property type="entry name" value="ABC_TM1F"/>
    <property type="match status" value="1"/>
</dbReference>
<feature type="transmembrane region" description="Helical" evidence="10">
    <location>
        <begin position="65"/>
        <end position="87"/>
    </location>
</feature>
<dbReference type="InterPro" id="IPR003593">
    <property type="entry name" value="AAA+_ATPase"/>
</dbReference>
<evidence type="ECO:0000256" key="8">
    <source>
        <dbReference type="ARBA" id="ARBA00022989"/>
    </source>
</evidence>
<feature type="transmembrane region" description="Helical" evidence="10">
    <location>
        <begin position="252"/>
        <end position="271"/>
    </location>
</feature>
<evidence type="ECO:0000259" key="12">
    <source>
        <dbReference type="PROSITE" id="PS50929"/>
    </source>
</evidence>
<keyword evidence="2" id="KW-0813">Transport</keyword>
<feature type="transmembrane region" description="Helical" evidence="10">
    <location>
        <begin position="21"/>
        <end position="45"/>
    </location>
</feature>
<dbReference type="InterPro" id="IPR011527">
    <property type="entry name" value="ABC1_TM_dom"/>
</dbReference>
<comment type="caution">
    <text evidence="13">The sequence shown here is derived from an EMBL/GenBank/DDBJ whole genome shotgun (WGS) entry which is preliminary data.</text>
</comment>
<dbReference type="Proteomes" id="UP000604475">
    <property type="component" value="Unassembled WGS sequence"/>
</dbReference>
<dbReference type="Gene3D" id="1.20.1560.10">
    <property type="entry name" value="ABC transporter type 1, transmembrane domain"/>
    <property type="match status" value="1"/>
</dbReference>
<evidence type="ECO:0000259" key="11">
    <source>
        <dbReference type="PROSITE" id="PS50893"/>
    </source>
</evidence>
<feature type="domain" description="ABC transmembrane type-1" evidence="12">
    <location>
        <begin position="25"/>
        <end position="307"/>
    </location>
</feature>
<dbReference type="SUPFAM" id="SSF90123">
    <property type="entry name" value="ABC transporter transmembrane region"/>
    <property type="match status" value="1"/>
</dbReference>
<organism evidence="13 14">
    <name type="scientific">Frankia nepalensis</name>
    <dbReference type="NCBI Taxonomy" id="1836974"/>
    <lineage>
        <taxon>Bacteria</taxon>
        <taxon>Bacillati</taxon>
        <taxon>Actinomycetota</taxon>
        <taxon>Actinomycetes</taxon>
        <taxon>Frankiales</taxon>
        <taxon>Frankiaceae</taxon>
        <taxon>Frankia</taxon>
    </lineage>
</organism>
<feature type="domain" description="ABC transporter" evidence="11">
    <location>
        <begin position="351"/>
        <end position="586"/>
    </location>
</feature>